<gene>
    <name evidence="1" type="ORF">S01H1_10630</name>
</gene>
<comment type="caution">
    <text evidence="1">The sequence shown here is derived from an EMBL/GenBank/DDBJ whole genome shotgun (WGS) entry which is preliminary data.</text>
</comment>
<reference evidence="1" key="1">
    <citation type="journal article" date="2014" name="Front. Microbiol.">
        <title>High frequency of phylogenetically diverse reductive dehalogenase-homologous genes in deep subseafloor sedimentary metagenomes.</title>
        <authorList>
            <person name="Kawai M."/>
            <person name="Futagami T."/>
            <person name="Toyoda A."/>
            <person name="Takaki Y."/>
            <person name="Nishi S."/>
            <person name="Hori S."/>
            <person name="Arai W."/>
            <person name="Tsubouchi T."/>
            <person name="Morono Y."/>
            <person name="Uchiyama I."/>
            <person name="Ito T."/>
            <person name="Fujiyama A."/>
            <person name="Inagaki F."/>
            <person name="Takami H."/>
        </authorList>
    </citation>
    <scope>NUCLEOTIDE SEQUENCE</scope>
    <source>
        <strain evidence="1">Expedition CK06-06</strain>
    </source>
</reference>
<dbReference type="EMBL" id="BARS01005422">
    <property type="protein sequence ID" value="GAF73163.1"/>
    <property type="molecule type" value="Genomic_DNA"/>
</dbReference>
<dbReference type="AlphaFoldDB" id="X0RWJ3"/>
<evidence type="ECO:0000313" key="1">
    <source>
        <dbReference type="EMBL" id="GAF73163.1"/>
    </source>
</evidence>
<organism evidence="1">
    <name type="scientific">marine sediment metagenome</name>
    <dbReference type="NCBI Taxonomy" id="412755"/>
    <lineage>
        <taxon>unclassified sequences</taxon>
        <taxon>metagenomes</taxon>
        <taxon>ecological metagenomes</taxon>
    </lineage>
</organism>
<sequence length="110" mass="11901">MKTYNERLNTARAVGTMGCDSCVDEQLVFATVWSAAPEHQVGWYGFYCANEVVVTDVVFLDKLGNDLALVPTWEDATLPAGCWIPAGVIGGEDAYISDITCTGTIILYSD</sequence>
<accession>X0RWJ3</accession>
<proteinExistence type="predicted"/>
<name>X0RWJ3_9ZZZZ</name>
<protein>
    <submittedName>
        <fullName evidence="1">Uncharacterized protein</fullName>
    </submittedName>
</protein>